<organism evidence="2 3">
    <name type="scientific">Pedobacter caeni</name>
    <dbReference type="NCBI Taxonomy" id="288992"/>
    <lineage>
        <taxon>Bacteria</taxon>
        <taxon>Pseudomonadati</taxon>
        <taxon>Bacteroidota</taxon>
        <taxon>Sphingobacteriia</taxon>
        <taxon>Sphingobacteriales</taxon>
        <taxon>Sphingobacteriaceae</taxon>
        <taxon>Pedobacter</taxon>
    </lineage>
</organism>
<evidence type="ECO:0000256" key="1">
    <source>
        <dbReference type="SAM" id="SignalP"/>
    </source>
</evidence>
<dbReference type="RefSeq" id="WP_073231034.1">
    <property type="nucleotide sequence ID" value="NZ_FQUQ01000002.1"/>
</dbReference>
<keyword evidence="3" id="KW-1185">Reference proteome</keyword>
<evidence type="ECO:0000313" key="2">
    <source>
        <dbReference type="EMBL" id="SHF33492.1"/>
    </source>
</evidence>
<dbReference type="AlphaFoldDB" id="A0A1M5AU66"/>
<evidence type="ECO:0008006" key="4">
    <source>
        <dbReference type="Google" id="ProtNLM"/>
    </source>
</evidence>
<feature type="chain" id="PRO_5012160494" description="WG containing repeat-containing protein" evidence="1">
    <location>
        <begin position="18"/>
        <end position="395"/>
    </location>
</feature>
<dbReference type="STRING" id="288992.SAMN04488522_102880"/>
<sequence>MYKLLILFLSIPLFSMAQDDKDEQLYLTADHEISKEKTAIKCILNEDLSVGYVKCYDGINENNTLLKQLNKMVHVDDALKPNQYSNYVKSTGYEQYLVGDFKDGKPYNGFFRADRKKVNEWLLFDFYKDGVLTMQWYNNLFHTIESEDNRLNFITLNSESTFLNAELQDGMEIIPATIKRGAGEVVRFVKDRKTSYIMLGLYAENYGEMIKITPDAQGFLISSVQRSSAKVSFSNNGRKLEYFDNQNKLVNKVELIHTELNATENIDPKQMIMYFQKGNKIYQEQLKNPKDQKEDPQGKYYSPALEWVAQAIFSTADFNIPNFVGLLENDGWRIGRLGYHTFIDGKEIGLRYRNGDQEGTYSMDFYEKGKISRAEELSIKNKTPDQIAEILKIIK</sequence>
<accession>A0A1M5AU66</accession>
<evidence type="ECO:0000313" key="3">
    <source>
        <dbReference type="Proteomes" id="UP000184287"/>
    </source>
</evidence>
<gene>
    <name evidence="2" type="ORF">SAMN04488522_102880</name>
</gene>
<protein>
    <recommendedName>
        <fullName evidence="4">WG containing repeat-containing protein</fullName>
    </recommendedName>
</protein>
<name>A0A1M5AU66_9SPHI</name>
<reference evidence="3" key="1">
    <citation type="submission" date="2016-11" db="EMBL/GenBank/DDBJ databases">
        <authorList>
            <person name="Varghese N."/>
            <person name="Submissions S."/>
        </authorList>
    </citation>
    <scope>NUCLEOTIDE SEQUENCE [LARGE SCALE GENOMIC DNA]</scope>
    <source>
        <strain evidence="3">DSM 16990</strain>
    </source>
</reference>
<dbReference type="OrthoDB" id="830908at2"/>
<keyword evidence="1" id="KW-0732">Signal</keyword>
<dbReference type="EMBL" id="FQUQ01000002">
    <property type="protein sequence ID" value="SHF33492.1"/>
    <property type="molecule type" value="Genomic_DNA"/>
</dbReference>
<feature type="signal peptide" evidence="1">
    <location>
        <begin position="1"/>
        <end position="17"/>
    </location>
</feature>
<proteinExistence type="predicted"/>
<dbReference type="Proteomes" id="UP000184287">
    <property type="component" value="Unassembled WGS sequence"/>
</dbReference>